<organism evidence="3 4">
    <name type="scientific">Bacteroides fragilis</name>
    <dbReference type="NCBI Taxonomy" id="817"/>
    <lineage>
        <taxon>Bacteria</taxon>
        <taxon>Pseudomonadati</taxon>
        <taxon>Bacteroidota</taxon>
        <taxon>Bacteroidia</taxon>
        <taxon>Bacteroidales</taxon>
        <taxon>Bacteroidaceae</taxon>
        <taxon>Bacteroides</taxon>
    </lineage>
</organism>
<accession>A0AAQ2S4Y1</accession>
<dbReference type="Pfam" id="PF21957">
    <property type="entry name" value="Zn_ribbon_16"/>
    <property type="match status" value="1"/>
</dbReference>
<dbReference type="AlphaFoldDB" id="A0AAQ2S4Y1"/>
<proteinExistence type="predicted"/>
<dbReference type="InterPro" id="IPR047731">
    <property type="entry name" value="Zinc_ribbon_put"/>
</dbReference>
<dbReference type="EMBL" id="CP103216">
    <property type="protein sequence ID" value="UVR54894.1"/>
    <property type="molecule type" value="Genomic_DNA"/>
</dbReference>
<protein>
    <submittedName>
        <fullName evidence="3">PG0870-related protein</fullName>
    </submittedName>
</protein>
<evidence type="ECO:0000313" key="4">
    <source>
        <dbReference type="Proteomes" id="UP001060330"/>
    </source>
</evidence>
<dbReference type="Proteomes" id="UP001060330">
    <property type="component" value="Chromosome"/>
</dbReference>
<dbReference type="InterPro" id="IPR045951">
    <property type="entry name" value="DUF6371"/>
</dbReference>
<feature type="domain" description="DUF6371" evidence="1">
    <location>
        <begin position="106"/>
        <end position="171"/>
    </location>
</feature>
<feature type="domain" description="Zinc beta-ribbon finger putative" evidence="2">
    <location>
        <begin position="3"/>
        <end position="64"/>
    </location>
</feature>
<dbReference type="RefSeq" id="WP_050443370.1">
    <property type="nucleotide sequence ID" value="NZ_CABKOU010000002.1"/>
</dbReference>
<dbReference type="NCBIfam" id="NF040506">
    <property type="entry name" value="PG0870_Nterm"/>
    <property type="match status" value="1"/>
</dbReference>
<dbReference type="Pfam" id="PF19898">
    <property type="entry name" value="DUF6371"/>
    <property type="match status" value="1"/>
</dbReference>
<evidence type="ECO:0000259" key="2">
    <source>
        <dbReference type="Pfam" id="PF21957"/>
    </source>
</evidence>
<evidence type="ECO:0000259" key="1">
    <source>
        <dbReference type="Pfam" id="PF19898"/>
    </source>
</evidence>
<name>A0AAQ2S4Y1_BACFG</name>
<reference evidence="3" key="1">
    <citation type="submission" date="2022-08" db="EMBL/GenBank/DDBJ databases">
        <title>Genome Sequencing of Bacteroides fragilis Group Isolates with Nanopore Technology.</title>
        <authorList>
            <person name="Tisza M.J."/>
            <person name="Smith D."/>
            <person name="Dekker J.P."/>
        </authorList>
    </citation>
    <scope>NUCLEOTIDE SEQUENCE</scope>
    <source>
        <strain evidence="3">BFG-70</strain>
    </source>
</reference>
<evidence type="ECO:0000313" key="3">
    <source>
        <dbReference type="EMBL" id="UVR54894.1"/>
    </source>
</evidence>
<sequence>MMYQLEKYKNRSSRHTCPKCGRPRCFTYYVDENGNPLDKSVGRCDHESGCGYHYPPKDYFKDHPDKDMPETRPFPSKAIRKGNHSNTPIDTIPMEYVTRSRSDNSHLAQFLFSLQKDNEAVLKRVLDDYRMGATRNGATIFWQIDRDNRVRGGKIIPYNKEGGHRIKDKGVNWGA</sequence>
<gene>
    <name evidence="3" type="ORF">NXX45_14215</name>
</gene>